<evidence type="ECO:0000256" key="6">
    <source>
        <dbReference type="ARBA" id="ARBA00023014"/>
    </source>
</evidence>
<sequence>MTNETSRILEEMPKRNPTDGTFELTVRCNLHCKMCLFRHDDSENSEIIAKELTAEQWENIAKQVARAGTGSLLITGGEPMIRKDFCDIWERIYKQGFIITLYTNATLVTPDVMETLTKYPPHKIGVTLYGASEETYQAVCGNRAAFYHALNGIHKLLELPSLIEFRTTIIKDNYHDVDAIEELIQKEFGKKYALTQTRIVMKAVRGGCADVASCRLEPEDNIRLAFRRGINQIREKVGDTYDEEKLHVERKESKEKKDTLRLSLLGCNAGMNEYTISWDGKLLACQLLDFFSTDVLQEGFDKAWEHFPLAVPRMQECAECTECRSKDLCNCCVATRLAETGRTDGCPEYICRDTAIVQKLIDEGGIGYDERSI</sequence>
<name>A0A9D2RA41_9FIRM</name>
<evidence type="ECO:0000256" key="2">
    <source>
        <dbReference type="ARBA" id="ARBA00022485"/>
    </source>
</evidence>
<dbReference type="InterPro" id="IPR050377">
    <property type="entry name" value="Radical_SAM_PqqE_MftC-like"/>
</dbReference>
<dbReference type="PIRSF" id="PIRSF037420">
    <property type="entry name" value="PQQ_syn_pqqE"/>
    <property type="match status" value="1"/>
</dbReference>
<protein>
    <submittedName>
        <fullName evidence="8">Radical SAM protein</fullName>
    </submittedName>
</protein>
<dbReference type="Pfam" id="PF04055">
    <property type="entry name" value="Radical_SAM"/>
    <property type="match status" value="1"/>
</dbReference>
<gene>
    <name evidence="8" type="ORF">H9913_09080</name>
</gene>
<dbReference type="Proteomes" id="UP000823850">
    <property type="component" value="Unassembled WGS sequence"/>
</dbReference>
<dbReference type="InterPro" id="IPR013785">
    <property type="entry name" value="Aldolase_TIM"/>
</dbReference>
<dbReference type="SFLD" id="SFLDS00029">
    <property type="entry name" value="Radical_SAM"/>
    <property type="match status" value="1"/>
</dbReference>
<dbReference type="GO" id="GO:0046872">
    <property type="term" value="F:metal ion binding"/>
    <property type="evidence" value="ECO:0007669"/>
    <property type="project" value="UniProtKB-KW"/>
</dbReference>
<reference evidence="8" key="1">
    <citation type="journal article" date="2021" name="PeerJ">
        <title>Extensive microbial diversity within the chicken gut microbiome revealed by metagenomics and culture.</title>
        <authorList>
            <person name="Gilroy R."/>
            <person name="Ravi A."/>
            <person name="Getino M."/>
            <person name="Pursley I."/>
            <person name="Horton D.L."/>
            <person name="Alikhan N.F."/>
            <person name="Baker D."/>
            <person name="Gharbi K."/>
            <person name="Hall N."/>
            <person name="Watson M."/>
            <person name="Adriaenssens E.M."/>
            <person name="Foster-Nyarko E."/>
            <person name="Jarju S."/>
            <person name="Secka A."/>
            <person name="Antonio M."/>
            <person name="Oren A."/>
            <person name="Chaudhuri R.R."/>
            <person name="La Ragione R."/>
            <person name="Hildebrand F."/>
            <person name="Pallen M.J."/>
        </authorList>
    </citation>
    <scope>NUCLEOTIDE SEQUENCE</scope>
    <source>
        <strain evidence="8">ChiW19-6364</strain>
    </source>
</reference>
<evidence type="ECO:0000256" key="1">
    <source>
        <dbReference type="ARBA" id="ARBA00001966"/>
    </source>
</evidence>
<dbReference type="SFLD" id="SFLDG01067">
    <property type="entry name" value="SPASM/twitch_domain_containing"/>
    <property type="match status" value="1"/>
</dbReference>
<keyword evidence="4" id="KW-0479">Metal-binding</keyword>
<evidence type="ECO:0000313" key="8">
    <source>
        <dbReference type="EMBL" id="HJD40169.1"/>
    </source>
</evidence>
<evidence type="ECO:0000256" key="5">
    <source>
        <dbReference type="ARBA" id="ARBA00023004"/>
    </source>
</evidence>
<dbReference type="GO" id="GO:0051539">
    <property type="term" value="F:4 iron, 4 sulfur cluster binding"/>
    <property type="evidence" value="ECO:0007669"/>
    <property type="project" value="UniProtKB-KW"/>
</dbReference>
<reference evidence="8" key="2">
    <citation type="submission" date="2021-04" db="EMBL/GenBank/DDBJ databases">
        <authorList>
            <person name="Gilroy R."/>
        </authorList>
    </citation>
    <scope>NUCLEOTIDE SEQUENCE</scope>
    <source>
        <strain evidence="8">ChiW19-6364</strain>
    </source>
</reference>
<evidence type="ECO:0000256" key="4">
    <source>
        <dbReference type="ARBA" id="ARBA00022723"/>
    </source>
</evidence>
<comment type="cofactor">
    <cofactor evidence="1">
        <name>[4Fe-4S] cluster</name>
        <dbReference type="ChEBI" id="CHEBI:49883"/>
    </cofactor>
</comment>
<dbReference type="InterPro" id="IPR007197">
    <property type="entry name" value="rSAM"/>
</dbReference>
<dbReference type="PANTHER" id="PTHR11228">
    <property type="entry name" value="RADICAL SAM DOMAIN PROTEIN"/>
    <property type="match status" value="1"/>
</dbReference>
<dbReference type="GO" id="GO:0003824">
    <property type="term" value="F:catalytic activity"/>
    <property type="evidence" value="ECO:0007669"/>
    <property type="project" value="InterPro"/>
</dbReference>
<keyword evidence="6" id="KW-0411">Iron-sulfur</keyword>
<comment type="caution">
    <text evidence="8">The sequence shown here is derived from an EMBL/GenBank/DDBJ whole genome shotgun (WGS) entry which is preliminary data.</text>
</comment>
<evidence type="ECO:0000256" key="3">
    <source>
        <dbReference type="ARBA" id="ARBA00022691"/>
    </source>
</evidence>
<keyword evidence="3" id="KW-0949">S-adenosyl-L-methionine</keyword>
<keyword evidence="5" id="KW-0408">Iron</keyword>
<dbReference type="PANTHER" id="PTHR11228:SF7">
    <property type="entry name" value="PQQA PEPTIDE CYCLASE"/>
    <property type="match status" value="1"/>
</dbReference>
<feature type="domain" description="Radical SAM core" evidence="7">
    <location>
        <begin position="14"/>
        <end position="256"/>
    </location>
</feature>
<evidence type="ECO:0000313" key="9">
    <source>
        <dbReference type="Proteomes" id="UP000823850"/>
    </source>
</evidence>
<dbReference type="InterPro" id="IPR058240">
    <property type="entry name" value="rSAM_sf"/>
</dbReference>
<accession>A0A9D2RA41</accession>
<dbReference type="CDD" id="cd01335">
    <property type="entry name" value="Radical_SAM"/>
    <property type="match status" value="1"/>
</dbReference>
<proteinExistence type="predicted"/>
<dbReference type="InterPro" id="IPR017200">
    <property type="entry name" value="PqqE-like"/>
</dbReference>
<dbReference type="EMBL" id="DWUX01000164">
    <property type="protein sequence ID" value="HJD40169.1"/>
    <property type="molecule type" value="Genomic_DNA"/>
</dbReference>
<dbReference type="SUPFAM" id="SSF102114">
    <property type="entry name" value="Radical SAM enzymes"/>
    <property type="match status" value="1"/>
</dbReference>
<organism evidence="8 9">
    <name type="scientific">Candidatus Blautia stercoripullorum</name>
    <dbReference type="NCBI Taxonomy" id="2838502"/>
    <lineage>
        <taxon>Bacteria</taxon>
        <taxon>Bacillati</taxon>
        <taxon>Bacillota</taxon>
        <taxon>Clostridia</taxon>
        <taxon>Lachnospirales</taxon>
        <taxon>Lachnospiraceae</taxon>
        <taxon>Blautia</taxon>
    </lineage>
</organism>
<dbReference type="PROSITE" id="PS51918">
    <property type="entry name" value="RADICAL_SAM"/>
    <property type="match status" value="1"/>
</dbReference>
<dbReference type="AlphaFoldDB" id="A0A9D2RA41"/>
<dbReference type="Gene3D" id="3.20.20.70">
    <property type="entry name" value="Aldolase class I"/>
    <property type="match status" value="1"/>
</dbReference>
<evidence type="ECO:0000259" key="7">
    <source>
        <dbReference type="PROSITE" id="PS51918"/>
    </source>
</evidence>
<keyword evidence="2" id="KW-0004">4Fe-4S</keyword>